<dbReference type="PANTHER" id="PTHR12905:SF0">
    <property type="entry name" value="CALCINEURIN-LIKE PHOSPHOESTERASE DOMAIN-CONTAINING PROTEIN"/>
    <property type="match status" value="1"/>
</dbReference>
<dbReference type="Gene3D" id="3.60.21.10">
    <property type="match status" value="1"/>
</dbReference>
<dbReference type="AlphaFoldDB" id="A0A9W8IVL4"/>
<dbReference type="OrthoDB" id="630188at2759"/>
<dbReference type="EMBL" id="JANBPK010001242">
    <property type="protein sequence ID" value="KAJ2924161.1"/>
    <property type="molecule type" value="Genomic_DNA"/>
</dbReference>
<dbReference type="InterPro" id="IPR051693">
    <property type="entry name" value="UPF0046_metallophosphoest"/>
</dbReference>
<reference evidence="3" key="1">
    <citation type="submission" date="2022-06" db="EMBL/GenBank/DDBJ databases">
        <title>Genome Sequence of Candolleomyces eurysporus.</title>
        <authorList>
            <person name="Buettner E."/>
        </authorList>
    </citation>
    <scope>NUCLEOTIDE SEQUENCE</scope>
    <source>
        <strain evidence="3">VTCC 930004</strain>
    </source>
</reference>
<accession>A0A9W8IVL4</accession>
<evidence type="ECO:0000313" key="3">
    <source>
        <dbReference type="EMBL" id="KAJ2924161.1"/>
    </source>
</evidence>
<comment type="caution">
    <text evidence="3">The sequence shown here is derived from an EMBL/GenBank/DDBJ whole genome shotgun (WGS) entry which is preliminary data.</text>
</comment>
<dbReference type="CDD" id="cd07379">
    <property type="entry name" value="MPP_239FB"/>
    <property type="match status" value="1"/>
</dbReference>
<dbReference type="InterPro" id="IPR029052">
    <property type="entry name" value="Metallo-depent_PP-like"/>
</dbReference>
<dbReference type="PANTHER" id="PTHR12905">
    <property type="entry name" value="METALLOPHOSPHOESTERASE"/>
    <property type="match status" value="1"/>
</dbReference>
<feature type="non-terminal residue" evidence="3">
    <location>
        <position position="302"/>
    </location>
</feature>
<sequence>MSALDDLQRDGEDVVISSADAVVHLEYDPTNLPSVEQVAEKHGGGNWTRFVCISDTHSKTFDVPHGDVLLHSGDLTQVGREGEMKKTMEWIYSMPHKVKIVIAGNHDLPLHRGWYDNNWKKRSQKKLDFEPIHEWLVGKMAKESGVIYLENQAVKFRVAPERREWSVYGSPWQPEFFNWAFNYKRDEAEGLVSKYESTDILLTHGPPHQILDQTRGDEMVGCEALAAHITCGRLRPRLHAFGHIHEAHGAHIHSWESTGVCEPLQVQNDINYPIQLSPDDSEDEAAGRREKLEPSPPEDGFC</sequence>
<evidence type="ECO:0000259" key="2">
    <source>
        <dbReference type="Pfam" id="PF00149"/>
    </source>
</evidence>
<dbReference type="InterPro" id="IPR004843">
    <property type="entry name" value="Calcineurin-like_PHP"/>
</dbReference>
<feature type="domain" description="Calcineurin-like phosphoesterase" evidence="2">
    <location>
        <begin position="49"/>
        <end position="246"/>
    </location>
</feature>
<feature type="region of interest" description="Disordered" evidence="1">
    <location>
        <begin position="273"/>
        <end position="302"/>
    </location>
</feature>
<dbReference type="Proteomes" id="UP001140091">
    <property type="component" value="Unassembled WGS sequence"/>
</dbReference>
<proteinExistence type="predicted"/>
<evidence type="ECO:0000256" key="1">
    <source>
        <dbReference type="SAM" id="MobiDB-lite"/>
    </source>
</evidence>
<dbReference type="SUPFAM" id="SSF56300">
    <property type="entry name" value="Metallo-dependent phosphatases"/>
    <property type="match status" value="1"/>
</dbReference>
<gene>
    <name evidence="3" type="ORF">H1R20_g12943</name>
</gene>
<organism evidence="3 4">
    <name type="scientific">Candolleomyces eurysporus</name>
    <dbReference type="NCBI Taxonomy" id="2828524"/>
    <lineage>
        <taxon>Eukaryota</taxon>
        <taxon>Fungi</taxon>
        <taxon>Dikarya</taxon>
        <taxon>Basidiomycota</taxon>
        <taxon>Agaricomycotina</taxon>
        <taxon>Agaricomycetes</taxon>
        <taxon>Agaricomycetidae</taxon>
        <taxon>Agaricales</taxon>
        <taxon>Agaricineae</taxon>
        <taxon>Psathyrellaceae</taxon>
        <taxon>Candolleomyces</taxon>
    </lineage>
</organism>
<dbReference type="Pfam" id="PF00149">
    <property type="entry name" value="Metallophos"/>
    <property type="match status" value="1"/>
</dbReference>
<dbReference type="GO" id="GO:0016787">
    <property type="term" value="F:hydrolase activity"/>
    <property type="evidence" value="ECO:0007669"/>
    <property type="project" value="InterPro"/>
</dbReference>
<keyword evidence="4" id="KW-1185">Reference proteome</keyword>
<protein>
    <recommendedName>
        <fullName evidence="2">Calcineurin-like phosphoesterase domain-containing protein</fullName>
    </recommendedName>
</protein>
<name>A0A9W8IVL4_9AGAR</name>
<evidence type="ECO:0000313" key="4">
    <source>
        <dbReference type="Proteomes" id="UP001140091"/>
    </source>
</evidence>